<accession>A0A402A172</accession>
<protein>
    <submittedName>
        <fullName evidence="1">Uncharacterized protein</fullName>
    </submittedName>
</protein>
<organism evidence="1 2">
    <name type="scientific">Tengunoibacter tsumagoiensis</name>
    <dbReference type="NCBI Taxonomy" id="2014871"/>
    <lineage>
        <taxon>Bacteria</taxon>
        <taxon>Bacillati</taxon>
        <taxon>Chloroflexota</taxon>
        <taxon>Ktedonobacteria</taxon>
        <taxon>Ktedonobacterales</taxon>
        <taxon>Dictyobacteraceae</taxon>
        <taxon>Tengunoibacter</taxon>
    </lineage>
</organism>
<evidence type="ECO:0000313" key="2">
    <source>
        <dbReference type="Proteomes" id="UP000287352"/>
    </source>
</evidence>
<sequence>MPFSLECKGLHWHQQMPWYALVLMADYVQRDRGGVCSLEALDMHIQGLNWFQRGSHDWVQMAIEEQLFFVHLDESVSRPFIRVNSNHQIAQNAYLRRVRILMMLRGLLMDREWVECSVLEEALATDQFFQDREYSAAWLDLLLELGVLLGRFVPQFGHPVLVIALSSYPSHYVLPLMLEQERQNQAYLMDVLSDYCVNRNNQVMQFSQLLLLLTEKMTSIEAQYIVKRAIEQRLVHLSSSQEVSLPPLSFTVSERNTSRCKAVGSILCCFDG</sequence>
<dbReference type="AlphaFoldDB" id="A0A402A172"/>
<name>A0A402A172_9CHLR</name>
<dbReference type="EMBL" id="BIFR01000001">
    <property type="protein sequence ID" value="GCE12802.1"/>
    <property type="molecule type" value="Genomic_DNA"/>
</dbReference>
<dbReference type="Proteomes" id="UP000287352">
    <property type="component" value="Unassembled WGS sequence"/>
</dbReference>
<comment type="caution">
    <text evidence="1">The sequence shown here is derived from an EMBL/GenBank/DDBJ whole genome shotgun (WGS) entry which is preliminary data.</text>
</comment>
<keyword evidence="2" id="KW-1185">Reference proteome</keyword>
<proteinExistence type="predicted"/>
<gene>
    <name evidence="1" type="ORF">KTT_26610</name>
</gene>
<evidence type="ECO:0000313" key="1">
    <source>
        <dbReference type="EMBL" id="GCE12802.1"/>
    </source>
</evidence>
<reference evidence="2" key="1">
    <citation type="submission" date="2018-12" db="EMBL/GenBank/DDBJ databases">
        <title>Tengunoibacter tsumagoiensis gen. nov., sp. nov., Dictyobacter kobayashii sp. nov., D. alpinus sp. nov., and D. joshuensis sp. nov. and description of Dictyobacteraceae fam. nov. within the order Ktedonobacterales isolated from Tengu-no-mugimeshi.</title>
        <authorList>
            <person name="Wang C.M."/>
            <person name="Zheng Y."/>
            <person name="Sakai Y."/>
            <person name="Toyoda A."/>
            <person name="Minakuchi Y."/>
            <person name="Abe K."/>
            <person name="Yokota A."/>
            <person name="Yabe S."/>
        </authorList>
    </citation>
    <scope>NUCLEOTIDE SEQUENCE [LARGE SCALE GENOMIC DNA]</scope>
    <source>
        <strain evidence="2">Uno3</strain>
    </source>
</reference>